<sequence>MNASPPWPDYLPNPVKIDSGMATWRHPFPALNLEARHERSMAHRRGRLAYHDPRGSHRLCQVLQGYSPGP</sequence>
<dbReference type="AlphaFoldDB" id="A0AAU8CTS0"/>
<gene>
    <name evidence="1" type="ORF">ABVK50_02730</name>
</gene>
<accession>A0AAU8CTS0</accession>
<name>A0AAU8CTS0_9HYPH</name>
<reference evidence="1" key="1">
    <citation type="submission" date="2024-06" db="EMBL/GenBank/DDBJ databases">
        <title>Mesorhizobium karijinii sp. nov., a symbiont of the iconic Swainsona formosa from arid Australia.</title>
        <authorList>
            <person name="Hill Y.J."/>
            <person name="Watkin E.L.J."/>
            <person name="O'Hara G.W."/>
            <person name="Terpolilli J."/>
            <person name="Tye M.L."/>
            <person name="Kohlmeier M.G."/>
        </authorList>
    </citation>
    <scope>NUCLEOTIDE SEQUENCE</scope>
    <source>
        <strain evidence="1">WSM2240</strain>
    </source>
</reference>
<organism evidence="1">
    <name type="scientific">Mesorhizobium sp. WSM2240</name>
    <dbReference type="NCBI Taxonomy" id="3228851"/>
    <lineage>
        <taxon>Bacteria</taxon>
        <taxon>Pseudomonadati</taxon>
        <taxon>Pseudomonadota</taxon>
        <taxon>Alphaproteobacteria</taxon>
        <taxon>Hyphomicrobiales</taxon>
        <taxon>Phyllobacteriaceae</taxon>
        <taxon>Mesorhizobium</taxon>
    </lineage>
</organism>
<dbReference type="EMBL" id="CP159253">
    <property type="protein sequence ID" value="XCG49560.1"/>
    <property type="molecule type" value="Genomic_DNA"/>
</dbReference>
<proteinExistence type="predicted"/>
<dbReference type="RefSeq" id="WP_353642908.1">
    <property type="nucleotide sequence ID" value="NZ_CP159253.1"/>
</dbReference>
<protein>
    <submittedName>
        <fullName evidence="1">Uncharacterized protein</fullName>
    </submittedName>
</protein>
<evidence type="ECO:0000313" key="1">
    <source>
        <dbReference type="EMBL" id="XCG49560.1"/>
    </source>
</evidence>